<accession>A0A6G4XES0</accession>
<comment type="caution">
    <text evidence="1">The sequence shown here is derived from an EMBL/GenBank/DDBJ whole genome shotgun (WGS) entry which is preliminary data.</text>
</comment>
<evidence type="ECO:0000313" key="1">
    <source>
        <dbReference type="EMBL" id="NGO76035.1"/>
    </source>
</evidence>
<dbReference type="RefSeq" id="WP_165331540.1">
    <property type="nucleotide sequence ID" value="NZ_JAAKZW010000026.1"/>
</dbReference>
<dbReference type="Proteomes" id="UP000481109">
    <property type="component" value="Unassembled WGS sequence"/>
</dbReference>
<evidence type="ECO:0000313" key="2">
    <source>
        <dbReference type="Proteomes" id="UP000481109"/>
    </source>
</evidence>
<evidence type="ECO:0008006" key="3">
    <source>
        <dbReference type="Google" id="ProtNLM"/>
    </source>
</evidence>
<proteinExistence type="predicted"/>
<gene>
    <name evidence="1" type="ORF">G6045_10175</name>
</gene>
<name>A0A6G4XES0_9ACTN</name>
<sequence>MSIIVEFFVAPDDTSASLALQTGPGRAFESLLFGNFDPVVAVVDWECLLAGGSFEELVEAGEPRIVAAQDNGGGVVLAISLRLSTALADATHSRLSDVASSWTQLRAEEGEVIDTEIAEAIVGDLAALVSSARRQNQSVYCRVA</sequence>
<organism evidence="1 2">
    <name type="scientific">Streptomyces mesophilus</name>
    <dbReference type="NCBI Taxonomy" id="1775132"/>
    <lineage>
        <taxon>Bacteria</taxon>
        <taxon>Bacillati</taxon>
        <taxon>Actinomycetota</taxon>
        <taxon>Actinomycetes</taxon>
        <taxon>Kitasatosporales</taxon>
        <taxon>Streptomycetaceae</taxon>
        <taxon>Streptomyces</taxon>
    </lineage>
</organism>
<dbReference type="AlphaFoldDB" id="A0A6G4XES0"/>
<keyword evidence="2" id="KW-1185">Reference proteome</keyword>
<dbReference type="EMBL" id="JAAKZW010000026">
    <property type="protein sequence ID" value="NGO76035.1"/>
    <property type="molecule type" value="Genomic_DNA"/>
</dbReference>
<reference evidence="1 2" key="1">
    <citation type="submission" date="2020-02" db="EMBL/GenBank/DDBJ databases">
        <title>Whole-genome analyses of novel actinobacteria.</title>
        <authorList>
            <person name="Sahin N."/>
            <person name="Tokatli A."/>
        </authorList>
    </citation>
    <scope>NUCLEOTIDE SEQUENCE [LARGE SCALE GENOMIC DNA]</scope>
    <source>
        <strain evidence="1 2">YC504</strain>
    </source>
</reference>
<protein>
    <recommendedName>
        <fullName evidence="3">DUF1877 family protein</fullName>
    </recommendedName>
</protein>